<evidence type="ECO:0000313" key="1">
    <source>
        <dbReference type="EMBL" id="KHD84575.1"/>
    </source>
</evidence>
<reference evidence="1 2" key="1">
    <citation type="submission" date="2014-10" db="EMBL/GenBank/DDBJ databases">
        <title>Draft genome of phytase producing Bacillus ginsengihumi strain M2.11.</title>
        <authorList>
            <person name="Toymentseva A."/>
            <person name="Boulygina E.A."/>
            <person name="Kazakov S.V."/>
            <person name="Kayumov I."/>
            <person name="Suleimanova A.D."/>
            <person name="Mardanova A.M."/>
            <person name="Maria S.N."/>
            <person name="Sergey M.Y."/>
            <person name="Sharipova M.R."/>
        </authorList>
    </citation>
    <scope>NUCLEOTIDE SEQUENCE [LARGE SCALE GENOMIC DNA]</scope>
    <source>
        <strain evidence="1 2">M2.11</strain>
    </source>
</reference>
<dbReference type="EMBL" id="JRUN01000051">
    <property type="protein sequence ID" value="KHD84575.1"/>
    <property type="molecule type" value="Genomic_DNA"/>
</dbReference>
<name>A0A0A6V913_9BACI</name>
<dbReference type="Pfam" id="PF14398">
    <property type="entry name" value="ATPgrasp_YheCD"/>
    <property type="match status" value="1"/>
</dbReference>
<dbReference type="InterPro" id="IPR026838">
    <property type="entry name" value="YheC/D"/>
</dbReference>
<gene>
    <name evidence="1" type="ORF">NG54_14615</name>
</gene>
<dbReference type="Proteomes" id="UP000030588">
    <property type="component" value="Unassembled WGS sequence"/>
</dbReference>
<dbReference type="STRING" id="363870.NG54_14615"/>
<comment type="caution">
    <text evidence="1">The sequence shown here is derived from an EMBL/GenBank/DDBJ whole genome shotgun (WGS) entry which is preliminary data.</text>
</comment>
<dbReference type="AlphaFoldDB" id="A0A0A6V913"/>
<dbReference type="RefSeq" id="WP_035355602.1">
    <property type="nucleotide sequence ID" value="NZ_JRUN01000051.1"/>
</dbReference>
<evidence type="ECO:0000313" key="2">
    <source>
        <dbReference type="Proteomes" id="UP000030588"/>
    </source>
</evidence>
<sequence length="356" mass="41321">MSTKLGILTLDPQTQQEFFHEIGKRARKYDIELFLFSPLNIVPASHKVEGYCFHSDINEWKQSQFSLPLYLYDRCIYEEDSKSKNAKRVVSWLKSRSDTTFLGYGLPNKWVLYEELKNNPLISPYLVETTKASLPEKIISKLSADHPIILKPIDGNRSAIYSIEQIENNVLVKTTRAEKVVAKSFESVADCKQWLEIILRKHIYLMQRKLNNVNKNNQPYALRMLLQKDHAGNWHEVTRKIRVGDKNGLLTNTSENIYTYEGLKKQFPHFNVTYIENEIDEIIAQLPKQLEQTFHPLFELEVDIILANDQSIWIIDINSKPKMISADKIETNRLEQLIEAPLAYCQFLSTSKNGSI</sequence>
<dbReference type="OrthoDB" id="7869153at2"/>
<protein>
    <recommendedName>
        <fullName evidence="3">ATP-grasp domain-containing protein</fullName>
    </recommendedName>
</protein>
<evidence type="ECO:0008006" key="3">
    <source>
        <dbReference type="Google" id="ProtNLM"/>
    </source>
</evidence>
<accession>A0A0A6V913</accession>
<organism evidence="1 2">
    <name type="scientific">Heyndrickxia ginsengihumi</name>
    <dbReference type="NCBI Taxonomy" id="363870"/>
    <lineage>
        <taxon>Bacteria</taxon>
        <taxon>Bacillati</taxon>
        <taxon>Bacillota</taxon>
        <taxon>Bacilli</taxon>
        <taxon>Bacillales</taxon>
        <taxon>Bacillaceae</taxon>
        <taxon>Heyndrickxia</taxon>
    </lineage>
</organism>
<proteinExistence type="predicted"/>